<name>A0A9X3MZT3_9ACTN</name>
<evidence type="ECO:0008006" key="3">
    <source>
        <dbReference type="Google" id="ProtNLM"/>
    </source>
</evidence>
<comment type="caution">
    <text evidence="1">The sequence shown here is derived from an EMBL/GenBank/DDBJ whole genome shotgun (WGS) entry which is preliminary data.</text>
</comment>
<evidence type="ECO:0000313" key="2">
    <source>
        <dbReference type="Proteomes" id="UP001149140"/>
    </source>
</evidence>
<protein>
    <recommendedName>
        <fullName evidence="3">Antibiotic biosynthesis monooxygenase</fullName>
    </recommendedName>
</protein>
<dbReference type="Proteomes" id="UP001149140">
    <property type="component" value="Unassembled WGS sequence"/>
</dbReference>
<accession>A0A9X3MZT3</accession>
<sequence length="101" mass="11239">MIGRLWSGRTQPANADGYEAFLRDDLLPQVAALEGSRGAYVMRRDTPDGVEFVTLTLFESLAAVQRFAGEDAEVAVIEPRAEELLDSYDPRARHFEVVVEP</sequence>
<gene>
    <name evidence="1" type="ORF">OM076_28855</name>
</gene>
<dbReference type="SUPFAM" id="SSF54909">
    <property type="entry name" value="Dimeric alpha+beta barrel"/>
    <property type="match status" value="1"/>
</dbReference>
<keyword evidence="2" id="KW-1185">Reference proteome</keyword>
<reference evidence="1" key="1">
    <citation type="submission" date="2022-10" db="EMBL/GenBank/DDBJ databases">
        <title>The WGS of Solirubrobacter ginsenosidimutans DSM 21036.</title>
        <authorList>
            <person name="Jiang Z."/>
        </authorList>
    </citation>
    <scope>NUCLEOTIDE SEQUENCE</scope>
    <source>
        <strain evidence="1">DSM 21036</strain>
    </source>
</reference>
<proteinExistence type="predicted"/>
<dbReference type="AlphaFoldDB" id="A0A9X3MZT3"/>
<dbReference type="InterPro" id="IPR011008">
    <property type="entry name" value="Dimeric_a/b-barrel"/>
</dbReference>
<dbReference type="RefSeq" id="WP_270043566.1">
    <property type="nucleotide sequence ID" value="NZ_JAPDOD010000032.1"/>
</dbReference>
<organism evidence="1 2">
    <name type="scientific">Solirubrobacter ginsenosidimutans</name>
    <dbReference type="NCBI Taxonomy" id="490573"/>
    <lineage>
        <taxon>Bacteria</taxon>
        <taxon>Bacillati</taxon>
        <taxon>Actinomycetota</taxon>
        <taxon>Thermoleophilia</taxon>
        <taxon>Solirubrobacterales</taxon>
        <taxon>Solirubrobacteraceae</taxon>
        <taxon>Solirubrobacter</taxon>
    </lineage>
</organism>
<evidence type="ECO:0000313" key="1">
    <source>
        <dbReference type="EMBL" id="MDA0164315.1"/>
    </source>
</evidence>
<dbReference type="EMBL" id="JAPDOD010000032">
    <property type="protein sequence ID" value="MDA0164315.1"/>
    <property type="molecule type" value="Genomic_DNA"/>
</dbReference>